<evidence type="ECO:0000313" key="3">
    <source>
        <dbReference type="EMBL" id="KAA6397297.1"/>
    </source>
</evidence>
<accession>A0A5J4WQ72</accession>
<protein>
    <recommendedName>
        <fullName evidence="2">TmcB/TmcC TPR repeats domain-containing protein</fullName>
    </recommendedName>
</protein>
<dbReference type="Pfam" id="PF25474">
    <property type="entry name" value="TPR_TmcB"/>
    <property type="match status" value="1"/>
</dbReference>
<dbReference type="AlphaFoldDB" id="A0A5J4WQ72"/>
<evidence type="ECO:0000313" key="4">
    <source>
        <dbReference type="Proteomes" id="UP000324800"/>
    </source>
</evidence>
<evidence type="ECO:0000256" key="1">
    <source>
        <dbReference type="SAM" id="MobiDB-lite"/>
    </source>
</evidence>
<evidence type="ECO:0000259" key="2">
    <source>
        <dbReference type="Pfam" id="PF25474"/>
    </source>
</evidence>
<reference evidence="3 4" key="1">
    <citation type="submission" date="2019-03" db="EMBL/GenBank/DDBJ databases">
        <title>Single cell metagenomics reveals metabolic interactions within the superorganism composed of flagellate Streblomastix strix and complex community of Bacteroidetes bacteria on its surface.</title>
        <authorList>
            <person name="Treitli S.C."/>
            <person name="Kolisko M."/>
            <person name="Husnik F."/>
            <person name="Keeling P."/>
            <person name="Hampl V."/>
        </authorList>
    </citation>
    <scope>NUCLEOTIDE SEQUENCE [LARGE SCALE GENOMIC DNA]</scope>
    <source>
        <strain evidence="3">ST1C</strain>
    </source>
</reference>
<feature type="domain" description="TmcB/TmcC TPR repeats" evidence="2">
    <location>
        <begin position="280"/>
        <end position="377"/>
    </location>
</feature>
<dbReference type="InterPro" id="IPR057352">
    <property type="entry name" value="TPR_TmcB/C"/>
</dbReference>
<proteinExistence type="predicted"/>
<organism evidence="3 4">
    <name type="scientific">Streblomastix strix</name>
    <dbReference type="NCBI Taxonomy" id="222440"/>
    <lineage>
        <taxon>Eukaryota</taxon>
        <taxon>Metamonada</taxon>
        <taxon>Preaxostyla</taxon>
        <taxon>Oxymonadida</taxon>
        <taxon>Streblomastigidae</taxon>
        <taxon>Streblomastix</taxon>
    </lineage>
</organism>
<comment type="caution">
    <text evidence="3">The sequence shown here is derived from an EMBL/GenBank/DDBJ whole genome shotgun (WGS) entry which is preliminary data.</text>
</comment>
<dbReference type="EMBL" id="SNRW01001211">
    <property type="protein sequence ID" value="KAA6397297.1"/>
    <property type="molecule type" value="Genomic_DNA"/>
</dbReference>
<gene>
    <name evidence="3" type="ORF">EZS28_007178</name>
</gene>
<feature type="region of interest" description="Disordered" evidence="1">
    <location>
        <begin position="239"/>
        <end position="270"/>
    </location>
</feature>
<sequence length="426" mass="47813">MYIGASESEYQIEAVQQEIEDKKWKISFEKTSQERHIRKLIVDVTLQVEKANKAIIYSVEATLLQTISGNVPQPKASTSTSGPAGKKIQIPNPILKAKQANLLTLTKVKAKQGTASINAPQNLSMKENDVQAKPKIIDQKKVSTSVALSSPKKQPQLVERQSIGAISCSHPDLKWTKQVLLATAATAFSLLKQYDNASKLEQGIRIMQIPELFNRKLTLRFSFVIVNSTLRKDVFKRPADHHHKIESSNQIDSKYTDDQGKDGVQPQSLDSRNTSYIMRNMMTQASKSFLLARAHTLRIFQLLTRRTIDVERIIFHSQKAATNTKIAEDLFRQLSESNPDNANILRQFSALVRNIHGDKKLSTDILAEAEQVEEEQAKITARLLKYRLDKLKLNKQVIEVNIEDISKAGAIHTALTANVLMQGAKI</sequence>
<name>A0A5J4WQ72_9EUKA</name>
<dbReference type="Proteomes" id="UP000324800">
    <property type="component" value="Unassembled WGS sequence"/>
</dbReference>